<dbReference type="PANTHER" id="PTHR14898">
    <property type="entry name" value="ENHANCER OF POLYCOMB"/>
    <property type="match status" value="1"/>
</dbReference>
<evidence type="ECO:0000313" key="1">
    <source>
        <dbReference type="EMBL" id="GKV18059.1"/>
    </source>
</evidence>
<dbReference type="GO" id="GO:0006357">
    <property type="term" value="P:regulation of transcription by RNA polymerase II"/>
    <property type="evidence" value="ECO:0007669"/>
    <property type="project" value="InterPro"/>
</dbReference>
<reference evidence="1 2" key="1">
    <citation type="journal article" date="2021" name="Commun. Biol.">
        <title>The genome of Shorea leprosula (Dipterocarpaceae) highlights the ecological relevance of drought in aseasonal tropical rainforests.</title>
        <authorList>
            <person name="Ng K.K.S."/>
            <person name="Kobayashi M.J."/>
            <person name="Fawcett J.A."/>
            <person name="Hatakeyama M."/>
            <person name="Paape T."/>
            <person name="Ng C.H."/>
            <person name="Ang C.C."/>
            <person name="Tnah L.H."/>
            <person name="Lee C.T."/>
            <person name="Nishiyama T."/>
            <person name="Sese J."/>
            <person name="O'Brien M.J."/>
            <person name="Copetti D."/>
            <person name="Mohd Noor M.I."/>
            <person name="Ong R.C."/>
            <person name="Putra M."/>
            <person name="Sireger I.Z."/>
            <person name="Indrioko S."/>
            <person name="Kosugi Y."/>
            <person name="Izuno A."/>
            <person name="Isagi Y."/>
            <person name="Lee S.L."/>
            <person name="Shimizu K.K."/>
        </authorList>
    </citation>
    <scope>NUCLEOTIDE SEQUENCE [LARGE SCALE GENOMIC DNA]</scope>
    <source>
        <strain evidence="1">214</strain>
    </source>
</reference>
<protein>
    <submittedName>
        <fullName evidence="1">Uncharacterized protein</fullName>
    </submittedName>
</protein>
<proteinExistence type="predicted"/>
<organism evidence="1 2">
    <name type="scientific">Rubroshorea leprosula</name>
    <dbReference type="NCBI Taxonomy" id="152421"/>
    <lineage>
        <taxon>Eukaryota</taxon>
        <taxon>Viridiplantae</taxon>
        <taxon>Streptophyta</taxon>
        <taxon>Embryophyta</taxon>
        <taxon>Tracheophyta</taxon>
        <taxon>Spermatophyta</taxon>
        <taxon>Magnoliopsida</taxon>
        <taxon>eudicotyledons</taxon>
        <taxon>Gunneridae</taxon>
        <taxon>Pentapetalae</taxon>
        <taxon>rosids</taxon>
        <taxon>malvids</taxon>
        <taxon>Malvales</taxon>
        <taxon>Dipterocarpaceae</taxon>
        <taxon>Rubroshorea</taxon>
    </lineage>
</organism>
<name>A0AAV5K367_9ROSI</name>
<evidence type="ECO:0000313" key="2">
    <source>
        <dbReference type="Proteomes" id="UP001054252"/>
    </source>
</evidence>
<dbReference type="Proteomes" id="UP001054252">
    <property type="component" value="Unassembled WGS sequence"/>
</dbReference>
<dbReference type="AlphaFoldDB" id="A0AAV5K367"/>
<gene>
    <name evidence="1" type="ORF">SLEP1_g28486</name>
</gene>
<accession>A0AAV5K367</accession>
<dbReference type="InterPro" id="IPR024943">
    <property type="entry name" value="Enhancer_polycomb"/>
</dbReference>
<sequence length="194" mass="22250">MVLLLGDERFVYLVHNYASFDDSPLSRASPRVFSPRDTSNMGYFSIGCDGFDRNHRQKLQRSKSKKFRSFLPLDEMQMLASHNQRVMGKRNGINSWNLDFSDWPTQRHCYPDDSLTLRHDPEQLDCSNLDELRFRAASRAAHSVRNMAKLKRERAHRLMFRADAAIHKAVAALMTADAVKASFEDSNENPNGDG</sequence>
<keyword evidence="2" id="KW-1185">Reference proteome</keyword>
<comment type="caution">
    <text evidence="1">The sequence shown here is derived from an EMBL/GenBank/DDBJ whole genome shotgun (WGS) entry which is preliminary data.</text>
</comment>
<dbReference type="EMBL" id="BPVZ01000049">
    <property type="protein sequence ID" value="GKV18059.1"/>
    <property type="molecule type" value="Genomic_DNA"/>
</dbReference>
<dbReference type="GO" id="GO:0035267">
    <property type="term" value="C:NuA4 histone acetyltransferase complex"/>
    <property type="evidence" value="ECO:0007669"/>
    <property type="project" value="InterPro"/>
</dbReference>